<dbReference type="GO" id="GO:0005886">
    <property type="term" value="C:plasma membrane"/>
    <property type="evidence" value="ECO:0007669"/>
    <property type="project" value="InterPro"/>
</dbReference>
<keyword evidence="7" id="KW-1185">Reference proteome</keyword>
<dbReference type="PANTHER" id="PTHR37481">
    <property type="entry name" value="LIPOPOLYSACCHARIDE EXPORT SYSTEM PROTEIN LPTC"/>
    <property type="match status" value="1"/>
</dbReference>
<dbReference type="GO" id="GO:0015221">
    <property type="term" value="F:lipopolysaccharide transmembrane transporter activity"/>
    <property type="evidence" value="ECO:0007669"/>
    <property type="project" value="InterPro"/>
</dbReference>
<name>A0A6H1TSU8_9CYAN</name>
<reference evidence="6 7" key="1">
    <citation type="submission" date="2020-04" db="EMBL/GenBank/DDBJ databases">
        <authorList>
            <person name="Basu S."/>
            <person name="Maruthanayagam V."/>
            <person name="Chakraborty S."/>
            <person name="Pramanik A."/>
            <person name="Mukherjee J."/>
            <person name="Brink B."/>
        </authorList>
    </citation>
    <scope>NUCLEOTIDE SEQUENCE [LARGE SCALE GENOMIC DNA]</scope>
    <source>
        <strain evidence="6 7">AP17</strain>
    </source>
</reference>
<proteinExistence type="predicted"/>
<evidence type="ECO:0000313" key="7">
    <source>
        <dbReference type="Proteomes" id="UP000500857"/>
    </source>
</evidence>
<keyword evidence="4" id="KW-1133">Transmembrane helix</keyword>
<evidence type="ECO:0000256" key="3">
    <source>
        <dbReference type="ARBA" id="ARBA00022692"/>
    </source>
</evidence>
<dbReference type="EMBL" id="CP051167">
    <property type="protein sequence ID" value="QIZ69672.1"/>
    <property type="molecule type" value="Genomic_DNA"/>
</dbReference>
<protein>
    <submittedName>
        <fullName evidence="6">LPS export ABC transporter periplasmic protein LptC</fullName>
    </submittedName>
</protein>
<evidence type="ECO:0000313" key="6">
    <source>
        <dbReference type="EMBL" id="QIZ69672.1"/>
    </source>
</evidence>
<evidence type="ECO:0000256" key="4">
    <source>
        <dbReference type="ARBA" id="ARBA00022989"/>
    </source>
</evidence>
<dbReference type="InterPro" id="IPR010664">
    <property type="entry name" value="LipoPS_assembly_LptC-rel"/>
</dbReference>
<dbReference type="GO" id="GO:0017089">
    <property type="term" value="F:glycolipid transfer activity"/>
    <property type="evidence" value="ECO:0007669"/>
    <property type="project" value="TreeGrafter"/>
</dbReference>
<dbReference type="InterPro" id="IPR026265">
    <property type="entry name" value="LptC"/>
</dbReference>
<evidence type="ECO:0000256" key="2">
    <source>
        <dbReference type="ARBA" id="ARBA00022519"/>
    </source>
</evidence>
<keyword evidence="5" id="KW-0472">Membrane</keyword>
<keyword evidence="1" id="KW-1003">Cell membrane</keyword>
<dbReference type="GO" id="GO:0030288">
    <property type="term" value="C:outer membrane-bounded periplasmic space"/>
    <property type="evidence" value="ECO:0007669"/>
    <property type="project" value="TreeGrafter"/>
</dbReference>
<dbReference type="Proteomes" id="UP000500857">
    <property type="component" value="Chromosome"/>
</dbReference>
<gene>
    <name evidence="6" type="primary">lptC</name>
    <name evidence="6" type="ORF">HCG48_02975</name>
</gene>
<dbReference type="Gene3D" id="2.60.450.10">
    <property type="entry name" value="Lipopolysaccharide (LPS) transport protein A like domain"/>
    <property type="match status" value="2"/>
</dbReference>
<dbReference type="InterPro" id="IPR052363">
    <property type="entry name" value="LPS_export_LptC"/>
</dbReference>
<dbReference type="KEGG" id="oxy:HCG48_02975"/>
<dbReference type="NCBIfam" id="TIGR04409">
    <property type="entry name" value="LptC_YrbK"/>
    <property type="match status" value="1"/>
</dbReference>
<organism evidence="6 7">
    <name type="scientific">Oxynema aestuarii AP17</name>
    <dbReference type="NCBI Taxonomy" id="2064643"/>
    <lineage>
        <taxon>Bacteria</taxon>
        <taxon>Bacillati</taxon>
        <taxon>Cyanobacteriota</taxon>
        <taxon>Cyanophyceae</taxon>
        <taxon>Oscillatoriophycideae</taxon>
        <taxon>Oscillatoriales</taxon>
        <taxon>Oscillatoriaceae</taxon>
        <taxon>Oxynema</taxon>
        <taxon>Oxynema aestuarii</taxon>
    </lineage>
</organism>
<evidence type="ECO:0000256" key="1">
    <source>
        <dbReference type="ARBA" id="ARBA00022475"/>
    </source>
</evidence>
<keyword evidence="3" id="KW-0812">Transmembrane</keyword>
<dbReference type="PANTHER" id="PTHR37481:SF1">
    <property type="entry name" value="LIPOPOLYSACCHARIDE EXPORT SYSTEM PROTEIN LPTC"/>
    <property type="match status" value="1"/>
</dbReference>
<evidence type="ECO:0000256" key="5">
    <source>
        <dbReference type="ARBA" id="ARBA00023136"/>
    </source>
</evidence>
<sequence>MPEVFARLKWASKKVAIRRSGLLCLCCALTIASNGCGAFQGGKESAPSTPTDEAIEKALTFNDVTLEQVDDEGKMVWKVRSPIARYSAENEVTYVERPEGELFRAGELVYKIRAKRGEVYQNGAKILLKEEIVATAVATKAVLEGEELEWLPAEDLLVVRNNVRGTHPEMEISGNEARAYSRAKRIELTGNAIGSTRQAPVLQLSGEHFVWQIDDRTVTSDRPIQIERYPCENVRDCAATDVAVSDRAQLKIDTKIADFQQNTEIRLTEPPLTVTGDRMVWDLDAQTIDSAQPVTLVQRKQELTFTGQRGRLEIDRKLAELTGGVTGVARNPEANLQADRMTWSIPTEEFEAQGDVIYRQSEPPMTLSGPKAFGKLRDRNVVVTGGNVVTDIIP</sequence>
<dbReference type="Pfam" id="PF06835">
    <property type="entry name" value="LptC"/>
    <property type="match status" value="2"/>
</dbReference>
<keyword evidence="2" id="KW-0997">Cell inner membrane</keyword>
<dbReference type="AlphaFoldDB" id="A0A6H1TSU8"/>
<dbReference type="RefSeq" id="WP_168567829.1">
    <property type="nucleotide sequence ID" value="NZ_CP051167.1"/>
</dbReference>
<accession>A0A6H1TSU8</accession>